<sequence>MPSIITPYKNIETFDGDGFIRDGHNDNTNSHHDSSGGGDLFRLHRDYLQGLDSGFVEKLPWSTPEEKLLVGKLLQQRTWAKSGWSRGVTGIVYSLLTSIIVIVLLVPRVQQRQRDELRLVGVSLAAWNGLLLVGTMCLYCYYAQVDHNIQQLVRRLMDETGIGVPQIPAFTHAMHRDDSSQQGIFELPEFINILWQRASLTPSQQQCPAGSNLSSSSSSSPPPPPSDQISTITF</sequence>
<evidence type="ECO:0000313" key="4">
    <source>
        <dbReference type="Proteomes" id="UP000693970"/>
    </source>
</evidence>
<evidence type="ECO:0000256" key="1">
    <source>
        <dbReference type="SAM" id="MobiDB-lite"/>
    </source>
</evidence>
<reference evidence="3" key="1">
    <citation type="journal article" date="2021" name="Sci. Rep.">
        <title>Diploid genomic architecture of Nitzschia inconspicua, an elite biomass production diatom.</title>
        <authorList>
            <person name="Oliver A."/>
            <person name="Podell S."/>
            <person name="Pinowska A."/>
            <person name="Traller J.C."/>
            <person name="Smith S.R."/>
            <person name="McClure R."/>
            <person name="Beliaev A."/>
            <person name="Bohutskyi P."/>
            <person name="Hill E.A."/>
            <person name="Rabines A."/>
            <person name="Zheng H."/>
            <person name="Allen L.Z."/>
            <person name="Kuo A."/>
            <person name="Grigoriev I.V."/>
            <person name="Allen A.E."/>
            <person name="Hazlebeck D."/>
            <person name="Allen E.E."/>
        </authorList>
    </citation>
    <scope>NUCLEOTIDE SEQUENCE</scope>
    <source>
        <strain evidence="3">Hildebrandi</strain>
    </source>
</reference>
<accession>A0A9K3L419</accession>
<dbReference type="AlphaFoldDB" id="A0A9K3L419"/>
<dbReference type="Proteomes" id="UP000693970">
    <property type="component" value="Unassembled WGS sequence"/>
</dbReference>
<protein>
    <submittedName>
        <fullName evidence="3">Uncharacterized protein</fullName>
    </submittedName>
</protein>
<keyword evidence="2" id="KW-1133">Transmembrane helix</keyword>
<reference evidence="3" key="2">
    <citation type="submission" date="2021-04" db="EMBL/GenBank/DDBJ databases">
        <authorList>
            <person name="Podell S."/>
        </authorList>
    </citation>
    <scope>NUCLEOTIDE SEQUENCE</scope>
    <source>
        <strain evidence="3">Hildebrandi</strain>
    </source>
</reference>
<gene>
    <name evidence="3" type="ORF">IV203_003839</name>
</gene>
<proteinExistence type="predicted"/>
<feature type="transmembrane region" description="Helical" evidence="2">
    <location>
        <begin position="87"/>
        <end position="107"/>
    </location>
</feature>
<feature type="compositionally biased region" description="Polar residues" evidence="1">
    <location>
        <begin position="203"/>
        <end position="213"/>
    </location>
</feature>
<keyword evidence="2" id="KW-0472">Membrane</keyword>
<name>A0A9K3L419_9STRA</name>
<dbReference type="EMBL" id="JAGRRH010000016">
    <property type="protein sequence ID" value="KAG7354483.1"/>
    <property type="molecule type" value="Genomic_DNA"/>
</dbReference>
<evidence type="ECO:0000256" key="2">
    <source>
        <dbReference type="SAM" id="Phobius"/>
    </source>
</evidence>
<keyword evidence="2" id="KW-0812">Transmembrane</keyword>
<evidence type="ECO:0000313" key="3">
    <source>
        <dbReference type="EMBL" id="KAG7354483.1"/>
    </source>
</evidence>
<comment type="caution">
    <text evidence="3">The sequence shown here is derived from an EMBL/GenBank/DDBJ whole genome shotgun (WGS) entry which is preliminary data.</text>
</comment>
<organism evidence="3 4">
    <name type="scientific">Nitzschia inconspicua</name>
    <dbReference type="NCBI Taxonomy" id="303405"/>
    <lineage>
        <taxon>Eukaryota</taxon>
        <taxon>Sar</taxon>
        <taxon>Stramenopiles</taxon>
        <taxon>Ochrophyta</taxon>
        <taxon>Bacillariophyta</taxon>
        <taxon>Bacillariophyceae</taxon>
        <taxon>Bacillariophycidae</taxon>
        <taxon>Bacillariales</taxon>
        <taxon>Bacillariaceae</taxon>
        <taxon>Nitzschia</taxon>
    </lineage>
</organism>
<feature type="transmembrane region" description="Helical" evidence="2">
    <location>
        <begin position="119"/>
        <end position="144"/>
    </location>
</feature>
<feature type="region of interest" description="Disordered" evidence="1">
    <location>
        <begin position="203"/>
        <end position="234"/>
    </location>
</feature>
<keyword evidence="4" id="KW-1185">Reference proteome</keyword>